<accession>A0A315ZZM2</accession>
<gene>
    <name evidence="1" type="ORF">SAMN05216529_10439</name>
</gene>
<name>A0A315ZZM2_9FIRM</name>
<evidence type="ECO:0000313" key="1">
    <source>
        <dbReference type="EMBL" id="SUQ13728.1"/>
    </source>
</evidence>
<dbReference type="EMBL" id="UHJJ01000004">
    <property type="protein sequence ID" value="SUQ13728.1"/>
    <property type="molecule type" value="Genomic_DNA"/>
</dbReference>
<proteinExistence type="predicted"/>
<organism evidence="1 2">
    <name type="scientific">Faecalicatena contorta</name>
    <dbReference type="NCBI Taxonomy" id="39482"/>
    <lineage>
        <taxon>Bacteria</taxon>
        <taxon>Bacillati</taxon>
        <taxon>Bacillota</taxon>
        <taxon>Clostridia</taxon>
        <taxon>Lachnospirales</taxon>
        <taxon>Lachnospiraceae</taxon>
        <taxon>Faecalicatena</taxon>
    </lineage>
</organism>
<sequence length="36" mass="4422">MQNPPIIQIQEEDARIEDRWMELHKRINLWSVLTAF</sequence>
<evidence type="ECO:0000313" key="2">
    <source>
        <dbReference type="Proteomes" id="UP000254051"/>
    </source>
</evidence>
<protein>
    <submittedName>
        <fullName evidence="1">Uncharacterized protein</fullName>
    </submittedName>
</protein>
<dbReference type="Proteomes" id="UP000254051">
    <property type="component" value="Unassembled WGS sequence"/>
</dbReference>
<dbReference type="AlphaFoldDB" id="A0A315ZZM2"/>
<reference evidence="2" key="1">
    <citation type="submission" date="2017-07" db="EMBL/GenBank/DDBJ databases">
        <authorList>
            <person name="Varghese N."/>
            <person name="Submissions S."/>
        </authorList>
    </citation>
    <scope>NUCLEOTIDE SEQUENCE [LARGE SCALE GENOMIC DNA]</scope>
    <source>
        <strain evidence="2">NLAE-zl-C134</strain>
    </source>
</reference>
<keyword evidence="2" id="KW-1185">Reference proteome</keyword>